<feature type="coiled-coil region" evidence="1">
    <location>
        <begin position="12"/>
        <end position="41"/>
    </location>
</feature>
<sequence length="45" mass="5255">MATGDNVFSESAAQLEYRLKIEEQKTKQEEARAREEEQKTKQIDP</sequence>
<dbReference type="Proteomes" id="UP000663838">
    <property type="component" value="Unassembled WGS sequence"/>
</dbReference>
<dbReference type="EMBL" id="CAJOBS010018162">
    <property type="protein sequence ID" value="CAF4963577.1"/>
    <property type="molecule type" value="Genomic_DNA"/>
</dbReference>
<comment type="caution">
    <text evidence="2">The sequence shown here is derived from an EMBL/GenBank/DDBJ whole genome shotgun (WGS) entry which is preliminary data.</text>
</comment>
<organism evidence="2 3">
    <name type="scientific">Rotaria socialis</name>
    <dbReference type="NCBI Taxonomy" id="392032"/>
    <lineage>
        <taxon>Eukaryota</taxon>
        <taxon>Metazoa</taxon>
        <taxon>Spiralia</taxon>
        <taxon>Gnathifera</taxon>
        <taxon>Rotifera</taxon>
        <taxon>Eurotatoria</taxon>
        <taxon>Bdelloidea</taxon>
        <taxon>Philodinida</taxon>
        <taxon>Philodinidae</taxon>
        <taxon>Rotaria</taxon>
    </lineage>
</organism>
<proteinExistence type="predicted"/>
<gene>
    <name evidence="2" type="ORF">TOA249_LOCUS34331</name>
</gene>
<reference evidence="2" key="1">
    <citation type="submission" date="2021-02" db="EMBL/GenBank/DDBJ databases">
        <authorList>
            <person name="Nowell W R."/>
        </authorList>
    </citation>
    <scope>NUCLEOTIDE SEQUENCE</scope>
</reference>
<accession>A0A821YI76</accession>
<evidence type="ECO:0000313" key="2">
    <source>
        <dbReference type="EMBL" id="CAF4963577.1"/>
    </source>
</evidence>
<dbReference type="AlphaFoldDB" id="A0A821YI76"/>
<name>A0A821YI76_9BILA</name>
<protein>
    <submittedName>
        <fullName evidence="2">Uncharacterized protein</fullName>
    </submittedName>
</protein>
<feature type="non-terminal residue" evidence="2">
    <location>
        <position position="45"/>
    </location>
</feature>
<keyword evidence="1" id="KW-0175">Coiled coil</keyword>
<evidence type="ECO:0000256" key="1">
    <source>
        <dbReference type="SAM" id="Coils"/>
    </source>
</evidence>
<evidence type="ECO:0000313" key="3">
    <source>
        <dbReference type="Proteomes" id="UP000663838"/>
    </source>
</evidence>